<name>A0A6J6GEQ6_9ZZZZ</name>
<dbReference type="Pfam" id="PF10604">
    <property type="entry name" value="Polyketide_cyc2"/>
    <property type="match status" value="1"/>
</dbReference>
<protein>
    <submittedName>
        <fullName evidence="1">Unannotated protein</fullName>
    </submittedName>
</protein>
<dbReference type="SUPFAM" id="SSF55961">
    <property type="entry name" value="Bet v1-like"/>
    <property type="match status" value="1"/>
</dbReference>
<evidence type="ECO:0000313" key="1">
    <source>
        <dbReference type="EMBL" id="CAB4599772.1"/>
    </source>
</evidence>
<gene>
    <name evidence="1" type="ORF">UFOPK1808_00679</name>
</gene>
<dbReference type="InterPro" id="IPR019587">
    <property type="entry name" value="Polyketide_cyclase/dehydratase"/>
</dbReference>
<accession>A0A6J6GEQ6</accession>
<organism evidence="1">
    <name type="scientific">freshwater metagenome</name>
    <dbReference type="NCBI Taxonomy" id="449393"/>
    <lineage>
        <taxon>unclassified sequences</taxon>
        <taxon>metagenomes</taxon>
        <taxon>ecological metagenomes</taxon>
    </lineage>
</organism>
<reference evidence="1" key="1">
    <citation type="submission" date="2020-05" db="EMBL/GenBank/DDBJ databases">
        <authorList>
            <person name="Chiriac C."/>
            <person name="Salcher M."/>
            <person name="Ghai R."/>
            <person name="Kavagutti S V."/>
        </authorList>
    </citation>
    <scope>NUCLEOTIDE SEQUENCE</scope>
</reference>
<dbReference type="AlphaFoldDB" id="A0A6J6GEQ6"/>
<dbReference type="EMBL" id="CAEZUL010000061">
    <property type="protein sequence ID" value="CAB4599772.1"/>
    <property type="molecule type" value="Genomic_DNA"/>
</dbReference>
<sequence>MGQTAVMTSNPSRIVSFSTIVSAPAEEIFNLLADPRRHSEIDGSGSVQAAQINAPERLTLNARFGMKMRIAVPYKIENTVVEFEEGKTIAWRHMGGHIWRYILEPVEGGTKVTEQFDWNKARSPLLLQIINAPKNNGKSIQKTLENLVKRFA</sequence>
<dbReference type="Gene3D" id="3.30.530.20">
    <property type="match status" value="1"/>
</dbReference>
<dbReference type="InterPro" id="IPR023393">
    <property type="entry name" value="START-like_dom_sf"/>
</dbReference>
<proteinExistence type="predicted"/>